<evidence type="ECO:0000313" key="1">
    <source>
        <dbReference type="EMBL" id="ABV26261.1"/>
    </source>
</evidence>
<dbReference type="AlphaFoldDB" id="A8TKN0"/>
<dbReference type="EMBL" id="EU030940">
    <property type="protein sequence ID" value="ABV26261.1"/>
    <property type="molecule type" value="Genomic_DNA"/>
</dbReference>
<reference evidence="1" key="1">
    <citation type="journal article" date="2008" name="Microbiology">
        <title>Evidence for the horizontal transfer of an integrase gene from a fusellovirus to a pRN-like plasmid within a single strain of Sulfolobus and the implications for plasmid survival.</title>
        <authorList>
            <person name="Peng X."/>
        </authorList>
    </citation>
    <scope>NUCLEOTIDE SEQUENCE</scope>
    <source>
        <strain evidence="1">ARN3/6</strain>
        <plasmid evidence="1">pXZ1</plasmid>
    </source>
</reference>
<dbReference type="RefSeq" id="WP_012289542.1">
    <property type="nucleotide sequence ID" value="NC_010365.1"/>
</dbReference>
<organism evidence="1">
    <name type="scientific">Saccharolobus islandicus</name>
    <name type="common">Sulfolobus islandicus</name>
    <dbReference type="NCBI Taxonomy" id="43080"/>
    <lineage>
        <taxon>Archaea</taxon>
        <taxon>Thermoproteota</taxon>
        <taxon>Thermoprotei</taxon>
        <taxon>Sulfolobales</taxon>
        <taxon>Sulfolobaceae</taxon>
        <taxon>Saccharolobus</taxon>
    </lineage>
</organism>
<proteinExistence type="predicted"/>
<accession>A8TKN0</accession>
<protein>
    <submittedName>
        <fullName evidence="1">Putative CopG-like protein</fullName>
    </submittedName>
</protein>
<sequence>MPNKYSVKRIKKVSCPYGRHCFNDSSICGHIGYYAECPLTFEDKLYSEIKEGGYEGVDPYTLFRSLRRVRLNEDC</sequence>
<keyword evidence="1" id="KW-0614">Plasmid</keyword>
<geneLocation type="plasmid" evidence="1">
    <name>pXZ1</name>
</geneLocation>
<name>A8TKN0_SACIS</name>